<organism evidence="7 8">
    <name type="scientific">Olea europaea subsp. europaea</name>
    <dbReference type="NCBI Taxonomy" id="158383"/>
    <lineage>
        <taxon>Eukaryota</taxon>
        <taxon>Viridiplantae</taxon>
        <taxon>Streptophyta</taxon>
        <taxon>Embryophyta</taxon>
        <taxon>Tracheophyta</taxon>
        <taxon>Spermatophyta</taxon>
        <taxon>Magnoliopsida</taxon>
        <taxon>eudicotyledons</taxon>
        <taxon>Gunneridae</taxon>
        <taxon>Pentapetalae</taxon>
        <taxon>asterids</taxon>
        <taxon>lamiids</taxon>
        <taxon>Lamiales</taxon>
        <taxon>Oleaceae</taxon>
        <taxon>Oleeae</taxon>
        <taxon>Olea</taxon>
    </lineage>
</organism>
<evidence type="ECO:0000256" key="3">
    <source>
        <dbReference type="ARBA" id="ARBA00023187"/>
    </source>
</evidence>
<feature type="region of interest" description="Disordered" evidence="5">
    <location>
        <begin position="219"/>
        <end position="265"/>
    </location>
</feature>
<feature type="domain" description="SURP motif" evidence="6">
    <location>
        <begin position="149"/>
        <end position="196"/>
    </location>
</feature>
<dbReference type="InterPro" id="IPR035967">
    <property type="entry name" value="SWAP/Surp_sf"/>
</dbReference>
<dbReference type="GO" id="GO:0003723">
    <property type="term" value="F:RNA binding"/>
    <property type="evidence" value="ECO:0007669"/>
    <property type="project" value="InterPro"/>
</dbReference>
<evidence type="ECO:0000256" key="4">
    <source>
        <dbReference type="ARBA" id="ARBA00023242"/>
    </source>
</evidence>
<evidence type="ECO:0000256" key="1">
    <source>
        <dbReference type="ARBA" id="ARBA00004123"/>
    </source>
</evidence>
<dbReference type="Pfam" id="PF01805">
    <property type="entry name" value="Surp"/>
    <property type="match status" value="1"/>
</dbReference>
<evidence type="ECO:0000256" key="2">
    <source>
        <dbReference type="ARBA" id="ARBA00022664"/>
    </source>
</evidence>
<dbReference type="SUPFAM" id="SSF109905">
    <property type="entry name" value="Surp module (SWAP domain)"/>
    <property type="match status" value="1"/>
</dbReference>
<reference evidence="7 8" key="1">
    <citation type="submission" date="2019-12" db="EMBL/GenBank/DDBJ databases">
        <authorList>
            <person name="Alioto T."/>
            <person name="Alioto T."/>
            <person name="Gomez Garrido J."/>
        </authorList>
    </citation>
    <scope>NUCLEOTIDE SEQUENCE [LARGE SCALE GENOMIC DNA]</scope>
</reference>
<dbReference type="GO" id="GO:0005654">
    <property type="term" value="C:nucleoplasm"/>
    <property type="evidence" value="ECO:0007669"/>
    <property type="project" value="TreeGrafter"/>
</dbReference>
<evidence type="ECO:0000259" key="6">
    <source>
        <dbReference type="PROSITE" id="PS50128"/>
    </source>
</evidence>
<dbReference type="InterPro" id="IPR040169">
    <property type="entry name" value="SUGP1/2"/>
</dbReference>
<dbReference type="Gramene" id="OE9A058929T1">
    <property type="protein sequence ID" value="OE9A058929C1"/>
    <property type="gene ID" value="OE9A058929"/>
</dbReference>
<proteinExistence type="predicted"/>
<comment type="subcellular location">
    <subcellularLocation>
        <location evidence="1">Nucleus</location>
    </subcellularLocation>
</comment>
<dbReference type="Proteomes" id="UP000594638">
    <property type="component" value="Unassembled WGS sequence"/>
</dbReference>
<evidence type="ECO:0000256" key="5">
    <source>
        <dbReference type="SAM" id="MobiDB-lite"/>
    </source>
</evidence>
<sequence length="339" mass="37147">MEKAADSSIFVNDGSFLERFKQLQEEKGKEKKSDISDKSESGSNTSVISTPKTLIGKMDLEFKANCSPKTTQAPSSGKLAFSLKQKSKIVAPSVKLGEDEDEDEKDAGNLSDSGPMKLPKLDQRNASEQSSKQVDVAPPSPSDPTVKKVADKLASFVAKRGRQFEHITRQKNPGDTPFKNLQRNIFTFCSQTNRYFFDWVEGLKVSSGRDGDVAGKVVGSRSGVEKRASSRGTRRGVRERRGSGNRIQQLGKPAKRGAIYGNSKGRSAVDSKNVTCSEDDLIQKYADRWRRLHGSTGAGDRSASRAAIRWQMKTVDPGEEAAIRLGVASNQQLSWQEGQ</sequence>
<feature type="region of interest" description="Disordered" evidence="5">
    <location>
        <begin position="21"/>
        <end position="52"/>
    </location>
</feature>
<dbReference type="AlphaFoldDB" id="A0A8S0R3Q3"/>
<dbReference type="GO" id="GO:0008380">
    <property type="term" value="P:RNA splicing"/>
    <property type="evidence" value="ECO:0007669"/>
    <property type="project" value="UniProtKB-KW"/>
</dbReference>
<protein>
    <submittedName>
        <fullName evidence="7">SURP and G-patch domain-containing 1</fullName>
    </submittedName>
</protein>
<dbReference type="PANTHER" id="PTHR23340">
    <property type="entry name" value="ARGININE/SERINE RICH SPLICING FACTOR SF4/14"/>
    <property type="match status" value="1"/>
</dbReference>
<feature type="compositionally biased region" description="Basic and acidic residues" evidence="5">
    <location>
        <begin position="21"/>
        <end position="40"/>
    </location>
</feature>
<keyword evidence="3" id="KW-0508">mRNA splicing</keyword>
<dbReference type="InterPro" id="IPR000061">
    <property type="entry name" value="Surp"/>
</dbReference>
<dbReference type="EMBL" id="CACTIH010002126">
    <property type="protein sequence ID" value="CAA2973801.1"/>
    <property type="molecule type" value="Genomic_DNA"/>
</dbReference>
<evidence type="ECO:0000313" key="8">
    <source>
        <dbReference type="Proteomes" id="UP000594638"/>
    </source>
</evidence>
<dbReference type="PANTHER" id="PTHR23340:SF0">
    <property type="entry name" value="SURP AND G-PATCH DOMAIN-CONTAINING PROTEIN 1 ISOFORM X1"/>
    <property type="match status" value="1"/>
</dbReference>
<feature type="region of interest" description="Disordered" evidence="5">
    <location>
        <begin position="91"/>
        <end position="147"/>
    </location>
</feature>
<dbReference type="Gene3D" id="1.10.10.790">
    <property type="entry name" value="Surp module"/>
    <property type="match status" value="1"/>
</dbReference>
<evidence type="ECO:0000313" key="7">
    <source>
        <dbReference type="EMBL" id="CAA2973801.1"/>
    </source>
</evidence>
<dbReference type="OrthoDB" id="4822at2759"/>
<comment type="caution">
    <text evidence="7">The sequence shown here is derived from an EMBL/GenBank/DDBJ whole genome shotgun (WGS) entry which is preliminary data.</text>
</comment>
<keyword evidence="2" id="KW-0507">mRNA processing</keyword>
<dbReference type="PROSITE" id="PS50128">
    <property type="entry name" value="SURP"/>
    <property type="match status" value="1"/>
</dbReference>
<keyword evidence="4" id="KW-0539">Nucleus</keyword>
<name>A0A8S0R3Q3_OLEEU</name>
<accession>A0A8S0R3Q3</accession>
<gene>
    <name evidence="7" type="ORF">OLEA9_A058929</name>
</gene>
<keyword evidence="8" id="KW-1185">Reference proteome</keyword>
<dbReference type="GO" id="GO:0006397">
    <property type="term" value="P:mRNA processing"/>
    <property type="evidence" value="ECO:0007669"/>
    <property type="project" value="UniProtKB-KW"/>
</dbReference>